<gene>
    <name evidence="11" type="ORF">FF38_03297</name>
</gene>
<keyword evidence="5 10" id="KW-0276">Fatty acid metabolism</keyword>
<comment type="caution">
    <text evidence="10">Lacks conserved residue(s) required for the propagation of feature annotation.</text>
</comment>
<keyword evidence="9 10" id="KW-0275">Fatty acid biosynthesis</keyword>
<dbReference type="PANTHER" id="PTHR11157:SF103">
    <property type="entry name" value="ELONGATION OF VERY LONG CHAIN FATTY ACIDS PROTEIN"/>
    <property type="match status" value="1"/>
</dbReference>
<keyword evidence="12" id="KW-1185">Reference proteome</keyword>
<dbReference type="GO" id="GO:0034625">
    <property type="term" value="P:fatty acid elongation, monounsaturated fatty acid"/>
    <property type="evidence" value="ECO:0007669"/>
    <property type="project" value="TreeGrafter"/>
</dbReference>
<keyword evidence="8 10" id="KW-0472">Membrane</keyword>
<dbReference type="Pfam" id="PF01151">
    <property type="entry name" value="ELO"/>
    <property type="match status" value="1"/>
</dbReference>
<evidence type="ECO:0000256" key="6">
    <source>
        <dbReference type="ARBA" id="ARBA00022989"/>
    </source>
</evidence>
<evidence type="ECO:0000313" key="11">
    <source>
        <dbReference type="EMBL" id="KNC25616.1"/>
    </source>
</evidence>
<keyword evidence="7 10" id="KW-0443">Lipid metabolism</keyword>
<name>A0A0L0C049_LUCCU</name>
<comment type="subcellular location">
    <subcellularLocation>
        <location evidence="1">Membrane</location>
        <topology evidence="1">Multi-pass membrane protein</topology>
    </subcellularLocation>
</comment>
<dbReference type="Proteomes" id="UP000037069">
    <property type="component" value="Unassembled WGS sequence"/>
</dbReference>
<evidence type="ECO:0000256" key="2">
    <source>
        <dbReference type="ARBA" id="ARBA00022516"/>
    </source>
</evidence>
<comment type="caution">
    <text evidence="11">The sequence shown here is derived from an EMBL/GenBank/DDBJ whole genome shotgun (WGS) entry which is preliminary data.</text>
</comment>
<dbReference type="EMBL" id="JRES01001095">
    <property type="protein sequence ID" value="KNC25616.1"/>
    <property type="molecule type" value="Genomic_DNA"/>
</dbReference>
<dbReference type="GO" id="GO:0030148">
    <property type="term" value="P:sphingolipid biosynthetic process"/>
    <property type="evidence" value="ECO:0007669"/>
    <property type="project" value="TreeGrafter"/>
</dbReference>
<dbReference type="GO" id="GO:0034626">
    <property type="term" value="P:fatty acid elongation, polyunsaturated fatty acid"/>
    <property type="evidence" value="ECO:0007669"/>
    <property type="project" value="TreeGrafter"/>
</dbReference>
<comment type="similarity">
    <text evidence="10">Belongs to the ELO family.</text>
</comment>
<accession>A0A0L0C049</accession>
<keyword evidence="6 10" id="KW-1133">Transmembrane helix</keyword>
<evidence type="ECO:0000256" key="5">
    <source>
        <dbReference type="ARBA" id="ARBA00022832"/>
    </source>
</evidence>
<dbReference type="PANTHER" id="PTHR11157">
    <property type="entry name" value="FATTY ACID ACYL TRANSFERASE-RELATED"/>
    <property type="match status" value="1"/>
</dbReference>
<sequence>MTTYMKVFNERYLTLSKGVDETVDSWFLMSSPGPVFSIVAVYLILVLKIGPTFMKSRKAYDLKKVMIAYNAFQVCYSIWMCRTGGILLRLLWVTTINSLLRTLTKKGPLTIIDMPDRIPDTR</sequence>
<evidence type="ECO:0000256" key="10">
    <source>
        <dbReference type="RuleBase" id="RU361115"/>
    </source>
</evidence>
<feature type="transmembrane region" description="Helical" evidence="10">
    <location>
        <begin position="26"/>
        <end position="47"/>
    </location>
</feature>
<keyword evidence="4 10" id="KW-0812">Transmembrane</keyword>
<dbReference type="OrthoDB" id="434092at2759"/>
<evidence type="ECO:0000256" key="9">
    <source>
        <dbReference type="ARBA" id="ARBA00023160"/>
    </source>
</evidence>
<dbReference type="GO" id="GO:0019367">
    <property type="term" value="P:fatty acid elongation, saturated fatty acid"/>
    <property type="evidence" value="ECO:0007669"/>
    <property type="project" value="TreeGrafter"/>
</dbReference>
<dbReference type="GO" id="GO:0005789">
    <property type="term" value="C:endoplasmic reticulum membrane"/>
    <property type="evidence" value="ECO:0007669"/>
    <property type="project" value="TreeGrafter"/>
</dbReference>
<keyword evidence="2 10" id="KW-0444">Lipid biosynthesis</keyword>
<feature type="non-terminal residue" evidence="11">
    <location>
        <position position="122"/>
    </location>
</feature>
<evidence type="ECO:0000256" key="8">
    <source>
        <dbReference type="ARBA" id="ARBA00023136"/>
    </source>
</evidence>
<evidence type="ECO:0000256" key="7">
    <source>
        <dbReference type="ARBA" id="ARBA00023098"/>
    </source>
</evidence>
<evidence type="ECO:0000256" key="4">
    <source>
        <dbReference type="ARBA" id="ARBA00022692"/>
    </source>
</evidence>
<dbReference type="EC" id="2.3.1.199" evidence="10"/>
<protein>
    <recommendedName>
        <fullName evidence="10">Elongation of very long chain fatty acids protein</fullName>
        <ecNumber evidence="10">2.3.1.199</ecNumber>
    </recommendedName>
    <alternativeName>
        <fullName evidence="10">Very-long-chain 3-oxoacyl-CoA synthase</fullName>
    </alternativeName>
</protein>
<comment type="catalytic activity">
    <reaction evidence="10">
        <text>a very-long-chain acyl-CoA + malonyl-CoA + H(+) = a very-long-chain 3-oxoacyl-CoA + CO2 + CoA</text>
        <dbReference type="Rhea" id="RHEA:32727"/>
        <dbReference type="ChEBI" id="CHEBI:15378"/>
        <dbReference type="ChEBI" id="CHEBI:16526"/>
        <dbReference type="ChEBI" id="CHEBI:57287"/>
        <dbReference type="ChEBI" id="CHEBI:57384"/>
        <dbReference type="ChEBI" id="CHEBI:90725"/>
        <dbReference type="ChEBI" id="CHEBI:90736"/>
        <dbReference type="EC" id="2.3.1.199"/>
    </reaction>
</comment>
<dbReference type="GO" id="GO:0042761">
    <property type="term" value="P:very long-chain fatty acid biosynthetic process"/>
    <property type="evidence" value="ECO:0007669"/>
    <property type="project" value="TreeGrafter"/>
</dbReference>
<organism evidence="11 12">
    <name type="scientific">Lucilia cuprina</name>
    <name type="common">Green bottle fly</name>
    <name type="synonym">Australian sheep blowfly</name>
    <dbReference type="NCBI Taxonomy" id="7375"/>
    <lineage>
        <taxon>Eukaryota</taxon>
        <taxon>Metazoa</taxon>
        <taxon>Ecdysozoa</taxon>
        <taxon>Arthropoda</taxon>
        <taxon>Hexapoda</taxon>
        <taxon>Insecta</taxon>
        <taxon>Pterygota</taxon>
        <taxon>Neoptera</taxon>
        <taxon>Endopterygota</taxon>
        <taxon>Diptera</taxon>
        <taxon>Brachycera</taxon>
        <taxon>Muscomorpha</taxon>
        <taxon>Oestroidea</taxon>
        <taxon>Calliphoridae</taxon>
        <taxon>Luciliinae</taxon>
        <taxon>Lucilia</taxon>
    </lineage>
</organism>
<dbReference type="GO" id="GO:0009922">
    <property type="term" value="F:fatty acid elongase activity"/>
    <property type="evidence" value="ECO:0007669"/>
    <property type="project" value="UniProtKB-EC"/>
</dbReference>
<proteinExistence type="inferred from homology"/>
<keyword evidence="3 10" id="KW-0808">Transferase</keyword>
<dbReference type="AlphaFoldDB" id="A0A0L0C049"/>
<evidence type="ECO:0000313" key="12">
    <source>
        <dbReference type="Proteomes" id="UP000037069"/>
    </source>
</evidence>
<evidence type="ECO:0000256" key="3">
    <source>
        <dbReference type="ARBA" id="ARBA00022679"/>
    </source>
</evidence>
<evidence type="ECO:0000256" key="1">
    <source>
        <dbReference type="ARBA" id="ARBA00004141"/>
    </source>
</evidence>
<dbReference type="InterPro" id="IPR002076">
    <property type="entry name" value="ELO_fam"/>
</dbReference>
<reference evidence="11 12" key="1">
    <citation type="journal article" date="2015" name="Nat. Commun.">
        <title>Lucilia cuprina genome unlocks parasitic fly biology to underpin future interventions.</title>
        <authorList>
            <person name="Anstead C.A."/>
            <person name="Korhonen P.K."/>
            <person name="Young N.D."/>
            <person name="Hall R.S."/>
            <person name="Jex A.R."/>
            <person name="Murali S.C."/>
            <person name="Hughes D.S."/>
            <person name="Lee S.F."/>
            <person name="Perry T."/>
            <person name="Stroehlein A.J."/>
            <person name="Ansell B.R."/>
            <person name="Breugelmans B."/>
            <person name="Hofmann A."/>
            <person name="Qu J."/>
            <person name="Dugan S."/>
            <person name="Lee S.L."/>
            <person name="Chao H."/>
            <person name="Dinh H."/>
            <person name="Han Y."/>
            <person name="Doddapaneni H.V."/>
            <person name="Worley K.C."/>
            <person name="Muzny D.M."/>
            <person name="Ioannidis P."/>
            <person name="Waterhouse R.M."/>
            <person name="Zdobnov E.M."/>
            <person name="James P.J."/>
            <person name="Bagnall N.H."/>
            <person name="Kotze A.C."/>
            <person name="Gibbs R.A."/>
            <person name="Richards S."/>
            <person name="Batterham P."/>
            <person name="Gasser R.B."/>
        </authorList>
    </citation>
    <scope>NUCLEOTIDE SEQUENCE [LARGE SCALE GENOMIC DNA]</scope>
    <source>
        <strain evidence="11 12">LS</strain>
        <tissue evidence="11">Full body</tissue>
    </source>
</reference>